<feature type="region of interest" description="Disordered" evidence="1">
    <location>
        <begin position="216"/>
        <end position="239"/>
    </location>
</feature>
<evidence type="ECO:0000256" key="1">
    <source>
        <dbReference type="SAM" id="MobiDB-lite"/>
    </source>
</evidence>
<dbReference type="NCBIfam" id="NF046018">
    <property type="entry name" value="HisPtaseChptBrucRhz"/>
    <property type="match status" value="1"/>
</dbReference>
<dbReference type="InterPro" id="IPR036890">
    <property type="entry name" value="HATPase_C_sf"/>
</dbReference>
<dbReference type="Pfam" id="PF10090">
    <property type="entry name" value="HPTransfase"/>
    <property type="match status" value="1"/>
</dbReference>
<proteinExistence type="predicted"/>
<dbReference type="Gene3D" id="3.30.565.10">
    <property type="entry name" value="Histidine kinase-like ATPase, C-terminal domain"/>
    <property type="match status" value="1"/>
</dbReference>
<sequence>MALPVVLSAVDLGALLCSRICHDIISPVGAINNGLELLEEGGADEDAMALIAASARNASARLQFARIAFGAAGSAGVQIDTGDAQNVATAYMANEKPEFTWIGTRAFLPKNQVKLLLNLILIGISSIPRGGNLDVVMEDMETDPKISIKTRGRMLRVPPKFKELHEGIVPEEAIDAHAVQPYYTLLLAEEAGMEIVIDVSEEEIIFRAQKAEVEPAFQGDVPESDDGAVAADAGTLADD</sequence>
<organism evidence="3 4">
    <name type="scientific">Pseudochrobactrum asaccharolyticum</name>
    <dbReference type="NCBI Taxonomy" id="354351"/>
    <lineage>
        <taxon>Bacteria</taxon>
        <taxon>Pseudomonadati</taxon>
        <taxon>Pseudomonadota</taxon>
        <taxon>Alphaproteobacteria</taxon>
        <taxon>Hyphomicrobiales</taxon>
        <taxon>Brucellaceae</taxon>
        <taxon>Pseudochrobactrum</taxon>
    </lineage>
</organism>
<protein>
    <submittedName>
        <fullName evidence="3">Histidine phosphotransferase ChpT</fullName>
    </submittedName>
</protein>
<name>A0A366DZV7_9HYPH</name>
<dbReference type="AlphaFoldDB" id="A0A366DZV7"/>
<evidence type="ECO:0000313" key="3">
    <source>
        <dbReference type="EMBL" id="RBO94748.1"/>
    </source>
</evidence>
<evidence type="ECO:0000259" key="2">
    <source>
        <dbReference type="Pfam" id="PF10090"/>
    </source>
</evidence>
<comment type="caution">
    <text evidence="3">The sequence shown here is derived from an EMBL/GenBank/DDBJ whole genome shotgun (WGS) entry which is preliminary data.</text>
</comment>
<dbReference type="Proteomes" id="UP000252893">
    <property type="component" value="Unassembled WGS sequence"/>
</dbReference>
<dbReference type="FunFam" id="1.10.287.130:FF:000058">
    <property type="entry name" value="Histidine phosphotransferase ChpT"/>
    <property type="match status" value="1"/>
</dbReference>
<gene>
    <name evidence="3" type="ORF">DFR47_104107</name>
</gene>
<dbReference type="GO" id="GO:0016740">
    <property type="term" value="F:transferase activity"/>
    <property type="evidence" value="ECO:0007669"/>
    <property type="project" value="UniProtKB-KW"/>
</dbReference>
<dbReference type="OrthoDB" id="9803702at2"/>
<feature type="domain" description="Histidine phosphotransferase ChpT C-terminal" evidence="2">
    <location>
        <begin position="81"/>
        <end position="202"/>
    </location>
</feature>
<dbReference type="InterPro" id="IPR018762">
    <property type="entry name" value="ChpT_C"/>
</dbReference>
<dbReference type="EMBL" id="QNRH01000004">
    <property type="protein sequence ID" value="RBO94748.1"/>
    <property type="molecule type" value="Genomic_DNA"/>
</dbReference>
<reference evidence="3 4" key="1">
    <citation type="submission" date="2018-06" db="EMBL/GenBank/DDBJ databases">
        <title>Genomic Encyclopedia of Type Strains, Phase IV (KMG-IV): sequencing the most valuable type-strain genomes for metagenomic binning, comparative biology and taxonomic classification.</title>
        <authorList>
            <person name="Goeker M."/>
        </authorList>
    </citation>
    <scope>NUCLEOTIDE SEQUENCE [LARGE SCALE GENOMIC DNA]</scope>
    <source>
        <strain evidence="3 4">DSM 25619</strain>
    </source>
</reference>
<keyword evidence="4" id="KW-1185">Reference proteome</keyword>
<accession>A0A366DZV7</accession>
<evidence type="ECO:0000313" key="4">
    <source>
        <dbReference type="Proteomes" id="UP000252893"/>
    </source>
</evidence>
<dbReference type="Gene3D" id="1.10.287.130">
    <property type="match status" value="1"/>
</dbReference>
<keyword evidence="3" id="KW-0808">Transferase</keyword>